<name>A0A942YAQ5_9BACI</name>
<evidence type="ECO:0000313" key="4">
    <source>
        <dbReference type="EMBL" id="MCH6266722.1"/>
    </source>
</evidence>
<organism evidence="3">
    <name type="scientific">Neobacillus citreus</name>
    <dbReference type="NCBI Taxonomy" id="2833578"/>
    <lineage>
        <taxon>Bacteria</taxon>
        <taxon>Bacillati</taxon>
        <taxon>Bacillota</taxon>
        <taxon>Bacilli</taxon>
        <taxon>Bacillales</taxon>
        <taxon>Bacillaceae</taxon>
        <taxon>Neobacillus</taxon>
    </lineage>
</organism>
<feature type="region of interest" description="Disordered" evidence="1">
    <location>
        <begin position="83"/>
        <end position="102"/>
    </location>
</feature>
<feature type="signal peptide" evidence="2">
    <location>
        <begin position="1"/>
        <end position="22"/>
    </location>
</feature>
<dbReference type="PROSITE" id="PS51257">
    <property type="entry name" value="PROKAR_LIPOPROTEIN"/>
    <property type="match status" value="1"/>
</dbReference>
<dbReference type="RefSeq" id="WP_213144730.1">
    <property type="nucleotide sequence ID" value="NZ_JAGYPE020000024.1"/>
</dbReference>
<dbReference type="InterPro" id="IPR019076">
    <property type="entry name" value="Spore_lipoprot_YhcN/YlaJ-like"/>
</dbReference>
<feature type="region of interest" description="Disordered" evidence="1">
    <location>
        <begin position="205"/>
        <end position="228"/>
    </location>
</feature>
<proteinExistence type="predicted"/>
<gene>
    <name evidence="4" type="ORF">KHB02_014425</name>
    <name evidence="3" type="ORF">KHB02_26010</name>
</gene>
<reference evidence="3" key="1">
    <citation type="submission" date="2021-05" db="EMBL/GenBank/DDBJ databases">
        <title>Novel Bacillus species.</title>
        <authorList>
            <person name="Liu G."/>
        </authorList>
    </citation>
    <scope>NUCLEOTIDE SEQUENCE</scope>
    <source>
        <strain evidence="3 5">FJAT-50051</strain>
    </source>
</reference>
<evidence type="ECO:0000256" key="2">
    <source>
        <dbReference type="SAM" id="SignalP"/>
    </source>
</evidence>
<dbReference type="EMBL" id="JAGYPE020000024">
    <property type="protein sequence ID" value="MCH6266722.1"/>
    <property type="molecule type" value="Genomic_DNA"/>
</dbReference>
<dbReference type="Proteomes" id="UP000677265">
    <property type="component" value="Unassembled WGS sequence"/>
</dbReference>
<comment type="caution">
    <text evidence="3">The sequence shown here is derived from an EMBL/GenBank/DDBJ whole genome shotgun (WGS) entry which is preliminary data.</text>
</comment>
<evidence type="ECO:0000313" key="3">
    <source>
        <dbReference type="EMBL" id="MBS4184837.1"/>
    </source>
</evidence>
<accession>A0A942YAQ5</accession>
<feature type="chain" id="PRO_5044697350" evidence="2">
    <location>
        <begin position="23"/>
        <end position="228"/>
    </location>
</feature>
<evidence type="ECO:0000256" key="1">
    <source>
        <dbReference type="SAM" id="MobiDB-lite"/>
    </source>
</evidence>
<dbReference type="Pfam" id="PF09580">
    <property type="entry name" value="Spore_YhcN_YlaJ"/>
    <property type="match status" value="1"/>
</dbReference>
<sequence length="228" mass="25617">MNKKQWMIPFSALMLMGAAGCANDNKSSDQNNNLMRPVGYYSNENHSDNNYGYLRDNDGALPEVLDHTIGDEDNVINENRRNALQTKDENGNPKNPTTPLAKTDRNFFQRDNRFSTADMNYHGHLNKPIGSGTVTDPGFQEQVTDQIRDRVADIDNVRSIRSVSFGDQVIISVKLNNQDRAAETKRAIKNAVKKYAEGRSINVITDEGSLGRDRNHNNELPQPEPNGR</sequence>
<protein>
    <submittedName>
        <fullName evidence="3">YhcN/YlaJ family sporulation lipoprotein</fullName>
    </submittedName>
</protein>
<evidence type="ECO:0000313" key="5">
    <source>
        <dbReference type="Proteomes" id="UP000677265"/>
    </source>
</evidence>
<dbReference type="EMBL" id="JAGYPE010000005">
    <property type="protein sequence ID" value="MBS4184837.1"/>
    <property type="molecule type" value="Genomic_DNA"/>
</dbReference>
<keyword evidence="3" id="KW-0449">Lipoprotein</keyword>
<dbReference type="AlphaFoldDB" id="A0A942YAQ5"/>
<keyword evidence="2" id="KW-0732">Signal</keyword>
<keyword evidence="5" id="KW-1185">Reference proteome</keyword>